<dbReference type="Proteomes" id="UP001596107">
    <property type="component" value="Unassembled WGS sequence"/>
</dbReference>
<evidence type="ECO:0000313" key="1">
    <source>
        <dbReference type="EMBL" id="MFC5587214.1"/>
    </source>
</evidence>
<accession>A0ABW0TE77</accession>
<organism evidence="1 2">
    <name type="scientific">Nitratireductor kimnyeongensis</name>
    <dbReference type="NCBI Taxonomy" id="430679"/>
    <lineage>
        <taxon>Bacteria</taxon>
        <taxon>Pseudomonadati</taxon>
        <taxon>Pseudomonadota</taxon>
        <taxon>Alphaproteobacteria</taxon>
        <taxon>Hyphomicrobiales</taxon>
        <taxon>Phyllobacteriaceae</taxon>
        <taxon>Nitratireductor</taxon>
    </lineage>
</organism>
<gene>
    <name evidence="1" type="ORF">ACFPOD_19015</name>
</gene>
<dbReference type="EMBL" id="JBHSNB010000006">
    <property type="protein sequence ID" value="MFC5587214.1"/>
    <property type="molecule type" value="Genomic_DNA"/>
</dbReference>
<protein>
    <submittedName>
        <fullName evidence="1">DUF2971 domain-containing protein</fullName>
    </submittedName>
</protein>
<sequence length="320" mass="36434">MSEAQLSEGIRCFKDSYTDPWSRDEVIKCPHMMALLGYLIQQHNLPRYASKEKGLRYHYTDAVGLLGIVETGRVWATDIRFLNDPSEGSYLPERLLSIMSLKSSGVTKTEQAIIDGIRDALQKPRWNHSTFCVSLSRNGDLLSQWRGYGSFGKGYAVGMDFLPHPQLAQYYDVVYGDDGLRELAVDLLDLFVASFQKWEDELYDEWAATLSVVAKSFKVESYSEEQESRLICNSSSYDDARFQRELPLNFRARGSDIVPYISMSHDLLRDDDEEPRLPIKRIVIGPGVDFDRNFSSVNALLKANSYEDVEIVPSAIPFRP</sequence>
<evidence type="ECO:0000313" key="2">
    <source>
        <dbReference type="Proteomes" id="UP001596107"/>
    </source>
</evidence>
<comment type="caution">
    <text evidence="1">The sequence shown here is derived from an EMBL/GenBank/DDBJ whole genome shotgun (WGS) entry which is preliminary data.</text>
</comment>
<keyword evidence="2" id="KW-1185">Reference proteome</keyword>
<dbReference type="RefSeq" id="WP_223022335.1">
    <property type="nucleotide sequence ID" value="NZ_CP078143.1"/>
</dbReference>
<name>A0ABW0TE77_9HYPH</name>
<proteinExistence type="predicted"/>
<reference evidence="2" key="1">
    <citation type="journal article" date="2019" name="Int. J. Syst. Evol. Microbiol.">
        <title>The Global Catalogue of Microorganisms (GCM) 10K type strain sequencing project: providing services to taxonomists for standard genome sequencing and annotation.</title>
        <authorList>
            <consortium name="The Broad Institute Genomics Platform"/>
            <consortium name="The Broad Institute Genome Sequencing Center for Infectious Disease"/>
            <person name="Wu L."/>
            <person name="Ma J."/>
        </authorList>
    </citation>
    <scope>NUCLEOTIDE SEQUENCE [LARGE SCALE GENOMIC DNA]</scope>
    <source>
        <strain evidence="2">JCM 3366</strain>
    </source>
</reference>